<evidence type="ECO:0000256" key="2">
    <source>
        <dbReference type="ARBA" id="ARBA00022475"/>
    </source>
</evidence>
<dbReference type="EMBL" id="AP022583">
    <property type="protein sequence ID" value="BBY05701.1"/>
    <property type="molecule type" value="Genomic_DNA"/>
</dbReference>
<dbReference type="KEGG" id="mnv:MNVI_10190"/>
<dbReference type="RefSeq" id="WP_083087494.1">
    <property type="nucleotide sequence ID" value="NZ_AP022583.1"/>
</dbReference>
<feature type="transmembrane region" description="Helical" evidence="6">
    <location>
        <begin position="9"/>
        <end position="26"/>
    </location>
</feature>
<dbReference type="Pfam" id="PF03626">
    <property type="entry name" value="COX4_pro"/>
    <property type="match status" value="1"/>
</dbReference>
<evidence type="ECO:0000256" key="4">
    <source>
        <dbReference type="ARBA" id="ARBA00022989"/>
    </source>
</evidence>
<evidence type="ECO:0008006" key="11">
    <source>
        <dbReference type="Google" id="ProtNLM"/>
    </source>
</evidence>
<protein>
    <recommendedName>
        <fullName evidence="11">Prokaryotic cytochrome C oxidase subunit IV family protein</fullName>
    </recommendedName>
</protein>
<evidence type="ECO:0000313" key="8">
    <source>
        <dbReference type="EMBL" id="ORB15202.1"/>
    </source>
</evidence>
<evidence type="ECO:0000256" key="3">
    <source>
        <dbReference type="ARBA" id="ARBA00022692"/>
    </source>
</evidence>
<comment type="subcellular location">
    <subcellularLocation>
        <location evidence="1">Cell membrane</location>
        <topology evidence="1">Multi-pass membrane protein</topology>
    </subcellularLocation>
</comment>
<accession>A0A7I7PAS5</accession>
<feature type="transmembrane region" description="Helical" evidence="6">
    <location>
        <begin position="69"/>
        <end position="91"/>
    </location>
</feature>
<evidence type="ECO:0000313" key="7">
    <source>
        <dbReference type="EMBL" id="BBY05701.1"/>
    </source>
</evidence>
<evidence type="ECO:0000256" key="1">
    <source>
        <dbReference type="ARBA" id="ARBA00004651"/>
    </source>
</evidence>
<evidence type="ECO:0000313" key="10">
    <source>
        <dbReference type="Proteomes" id="UP000466894"/>
    </source>
</evidence>
<keyword evidence="2" id="KW-1003">Cell membrane</keyword>
<evidence type="ECO:0000256" key="6">
    <source>
        <dbReference type="SAM" id="Phobius"/>
    </source>
</evidence>
<keyword evidence="9" id="KW-1185">Reference proteome</keyword>
<reference evidence="7 10" key="2">
    <citation type="journal article" date="2019" name="Emerg. Microbes Infect.">
        <title>Comprehensive subspecies identification of 175 nontuberculous mycobacteria species based on 7547 genomic profiles.</title>
        <authorList>
            <person name="Matsumoto Y."/>
            <person name="Kinjo T."/>
            <person name="Motooka D."/>
            <person name="Nabeya D."/>
            <person name="Jung N."/>
            <person name="Uechi K."/>
            <person name="Horii T."/>
            <person name="Iida T."/>
            <person name="Fujita J."/>
            <person name="Nakamura S."/>
        </authorList>
    </citation>
    <scope>NUCLEOTIDE SEQUENCE [LARGE SCALE GENOMIC DNA]</scope>
    <source>
        <strain evidence="7 10">JCM 16367</strain>
    </source>
</reference>
<gene>
    <name evidence="8" type="ORF">BST37_09730</name>
    <name evidence="7" type="ORF">MNVI_10190</name>
</gene>
<evidence type="ECO:0000313" key="9">
    <source>
        <dbReference type="Proteomes" id="UP000192374"/>
    </source>
</evidence>
<reference evidence="7" key="3">
    <citation type="submission" date="2020-02" db="EMBL/GenBank/DDBJ databases">
        <authorList>
            <person name="Matsumoto Y."/>
            <person name="Motooka D."/>
            <person name="Nakamura S."/>
        </authorList>
    </citation>
    <scope>NUCLEOTIDE SEQUENCE</scope>
    <source>
        <strain evidence="7">JCM 16367</strain>
    </source>
</reference>
<proteinExistence type="predicted"/>
<dbReference type="Proteomes" id="UP000466894">
    <property type="component" value="Chromosome"/>
</dbReference>
<dbReference type="Proteomes" id="UP000192374">
    <property type="component" value="Unassembled WGS sequence"/>
</dbReference>
<reference evidence="8 9" key="1">
    <citation type="submission" date="2017-02" db="EMBL/GenBank/DDBJ databases">
        <title>The new phylogeny of genus Mycobacterium.</title>
        <authorList>
            <person name="Tortoli E."/>
            <person name="Trovato A."/>
            <person name="Cirillo D.M."/>
        </authorList>
    </citation>
    <scope>NUCLEOTIDE SEQUENCE [LARGE SCALE GENOMIC DNA]</scope>
    <source>
        <strain evidence="8 9">DSM 45145</strain>
    </source>
</reference>
<dbReference type="AlphaFoldDB" id="A0A7I7PAS5"/>
<sequence length="96" mass="10688">MKAGFNKRLLVVWLVLSAITLVYLWVGSIDPARSLRPSAVVTVSAIVMALIKVRIVFREFMEVRHAPVLLCRLADGWVLLMAVCLLGSYFVGMAVR</sequence>
<name>A0A7I7PAS5_9MYCO</name>
<organism evidence="7 10">
    <name type="scientific">Mycobacterium noviomagense</name>
    <dbReference type="NCBI Taxonomy" id="459858"/>
    <lineage>
        <taxon>Bacteria</taxon>
        <taxon>Bacillati</taxon>
        <taxon>Actinomycetota</taxon>
        <taxon>Actinomycetes</taxon>
        <taxon>Mycobacteriales</taxon>
        <taxon>Mycobacteriaceae</taxon>
        <taxon>Mycobacterium</taxon>
    </lineage>
</organism>
<dbReference type="InterPro" id="IPR005171">
    <property type="entry name" value="Cyt_c_oxidase_su4_prok"/>
</dbReference>
<keyword evidence="3 6" id="KW-0812">Transmembrane</keyword>
<dbReference type="GO" id="GO:0005886">
    <property type="term" value="C:plasma membrane"/>
    <property type="evidence" value="ECO:0007669"/>
    <property type="project" value="UniProtKB-SubCell"/>
</dbReference>
<dbReference type="EMBL" id="MVIC01000013">
    <property type="protein sequence ID" value="ORB15202.1"/>
    <property type="molecule type" value="Genomic_DNA"/>
</dbReference>
<dbReference type="OrthoDB" id="8595054at2"/>
<keyword evidence="4 6" id="KW-1133">Transmembrane helix</keyword>
<evidence type="ECO:0000256" key="5">
    <source>
        <dbReference type="ARBA" id="ARBA00023136"/>
    </source>
</evidence>
<keyword evidence="5 6" id="KW-0472">Membrane</keyword>
<feature type="transmembrane region" description="Helical" evidence="6">
    <location>
        <begin position="38"/>
        <end position="57"/>
    </location>
</feature>